<dbReference type="EMBL" id="UINC01085845">
    <property type="protein sequence ID" value="SVC33757.1"/>
    <property type="molecule type" value="Genomic_DNA"/>
</dbReference>
<gene>
    <name evidence="1" type="ORF">METZ01_LOCUS286611</name>
</gene>
<accession>A0A382LF27</accession>
<evidence type="ECO:0008006" key="2">
    <source>
        <dbReference type="Google" id="ProtNLM"/>
    </source>
</evidence>
<organism evidence="1">
    <name type="scientific">marine metagenome</name>
    <dbReference type="NCBI Taxonomy" id="408172"/>
    <lineage>
        <taxon>unclassified sequences</taxon>
        <taxon>metagenomes</taxon>
        <taxon>ecological metagenomes</taxon>
    </lineage>
</organism>
<dbReference type="Gene3D" id="3.90.1300.10">
    <property type="entry name" value="Amidase signature (AS) domain"/>
    <property type="match status" value="1"/>
</dbReference>
<dbReference type="AlphaFoldDB" id="A0A382LF27"/>
<sequence>MSLTEVSEAIAKRKVSSLEVVRNSLAQLEKHGSSLNCLARLFTENVLEDAKKADQE</sequence>
<protein>
    <recommendedName>
        <fullName evidence="2">Amidase domain-containing protein</fullName>
    </recommendedName>
</protein>
<feature type="non-terminal residue" evidence="1">
    <location>
        <position position="56"/>
    </location>
</feature>
<dbReference type="SUPFAM" id="SSF75304">
    <property type="entry name" value="Amidase signature (AS) enzymes"/>
    <property type="match status" value="1"/>
</dbReference>
<reference evidence="1" key="1">
    <citation type="submission" date="2018-05" db="EMBL/GenBank/DDBJ databases">
        <authorList>
            <person name="Lanie J.A."/>
            <person name="Ng W.-L."/>
            <person name="Kazmierczak K.M."/>
            <person name="Andrzejewski T.M."/>
            <person name="Davidsen T.M."/>
            <person name="Wayne K.J."/>
            <person name="Tettelin H."/>
            <person name="Glass J.I."/>
            <person name="Rusch D."/>
            <person name="Podicherti R."/>
            <person name="Tsui H.-C.T."/>
            <person name="Winkler M.E."/>
        </authorList>
    </citation>
    <scope>NUCLEOTIDE SEQUENCE</scope>
</reference>
<evidence type="ECO:0000313" key="1">
    <source>
        <dbReference type="EMBL" id="SVC33757.1"/>
    </source>
</evidence>
<proteinExistence type="predicted"/>
<name>A0A382LF27_9ZZZZ</name>
<dbReference type="InterPro" id="IPR036928">
    <property type="entry name" value="AS_sf"/>
</dbReference>